<comment type="caution">
    <text evidence="4">The sequence shown here is derived from an EMBL/GenBank/DDBJ whole genome shotgun (WGS) entry which is preliminary data.</text>
</comment>
<keyword evidence="1" id="KW-0238">DNA-binding</keyword>
<feature type="region of interest" description="Disordered" evidence="2">
    <location>
        <begin position="364"/>
        <end position="417"/>
    </location>
</feature>
<dbReference type="EMBL" id="MCBQ01000182">
    <property type="protein sequence ID" value="RKF84093.1"/>
    <property type="molecule type" value="Genomic_DNA"/>
</dbReference>
<dbReference type="Proteomes" id="UP000283383">
    <property type="component" value="Unassembled WGS sequence"/>
</dbReference>
<dbReference type="STRING" id="62708.A0A420JBB7"/>
<gene>
    <name evidence="4" type="ORF">GcM3_001031</name>
</gene>
<name>A0A420JBB7_9PEZI</name>
<sequence length="417" mass="47610">MLDVPYSTLRDRYTGHNTLVDNGGHNGLLDEAQEATLINYIDQSIERGFPFRYDMILSATSQILRACGIDKPIGRNWVYRWVKKQQKLDRYHSIITTLDHRRKIITPDLINGYFDKLEVVIKKYAFQPCDIWNVDECGFRIGVLGSTTVITHSNVEHVYVKDPINHESITAIECISASGEFMDPFLIMPECQHQNEKRPRWPPQQPSMWNQDDEYGTLPAKDYEDCIAMLEDSESVLQPAVESIDDDHHLELPRLLCQPDNDNIHTAPDDRVLSLSSDSISRDRWYANTPFMGTPTGVHAIQCGVAQDKLREAGFDTLWASKSIFINEDDLNKHVTPHHGDATTELEVIQLRVAAAKEAELKALDKQKKREEKEAEKEANEQRVLQPPKRRGRSNKIKSDSQEAMSEALMDQSQAVL</sequence>
<evidence type="ECO:0000256" key="2">
    <source>
        <dbReference type="SAM" id="MobiDB-lite"/>
    </source>
</evidence>
<organism evidence="4 5">
    <name type="scientific">Golovinomyces cichoracearum</name>
    <dbReference type="NCBI Taxonomy" id="62708"/>
    <lineage>
        <taxon>Eukaryota</taxon>
        <taxon>Fungi</taxon>
        <taxon>Dikarya</taxon>
        <taxon>Ascomycota</taxon>
        <taxon>Pezizomycotina</taxon>
        <taxon>Leotiomycetes</taxon>
        <taxon>Erysiphales</taxon>
        <taxon>Erysiphaceae</taxon>
        <taxon>Golovinomyces</taxon>
    </lineage>
</organism>
<keyword evidence="5" id="KW-1185">Reference proteome</keyword>
<feature type="domain" description="HTH CENPB-type" evidence="3">
    <location>
        <begin position="21"/>
        <end position="91"/>
    </location>
</feature>
<accession>A0A420JBB7</accession>
<feature type="compositionally biased region" description="Basic and acidic residues" evidence="2">
    <location>
        <begin position="364"/>
        <end position="381"/>
    </location>
</feature>
<dbReference type="InterPro" id="IPR006600">
    <property type="entry name" value="HTH_CenpB_DNA-bd_dom"/>
</dbReference>
<dbReference type="GO" id="GO:0003677">
    <property type="term" value="F:DNA binding"/>
    <property type="evidence" value="ECO:0007669"/>
    <property type="project" value="UniProtKB-KW"/>
</dbReference>
<proteinExistence type="predicted"/>
<dbReference type="AlphaFoldDB" id="A0A420JBB7"/>
<reference evidence="4 5" key="1">
    <citation type="journal article" date="2018" name="BMC Genomics">
        <title>Comparative genome analyses reveal sequence features reflecting distinct modes of host-adaptation between dicot and monocot powdery mildew.</title>
        <authorList>
            <person name="Wu Y."/>
            <person name="Ma X."/>
            <person name="Pan Z."/>
            <person name="Kale S.D."/>
            <person name="Song Y."/>
            <person name="King H."/>
            <person name="Zhang Q."/>
            <person name="Presley C."/>
            <person name="Deng X."/>
            <person name="Wei C.I."/>
            <person name="Xiao S."/>
        </authorList>
    </citation>
    <scope>NUCLEOTIDE SEQUENCE [LARGE SCALE GENOMIC DNA]</scope>
    <source>
        <strain evidence="4">UMSG3</strain>
    </source>
</reference>
<evidence type="ECO:0000313" key="4">
    <source>
        <dbReference type="EMBL" id="RKF84093.1"/>
    </source>
</evidence>
<dbReference type="PROSITE" id="PS51253">
    <property type="entry name" value="HTH_CENPB"/>
    <property type="match status" value="1"/>
</dbReference>
<evidence type="ECO:0000259" key="3">
    <source>
        <dbReference type="PROSITE" id="PS51253"/>
    </source>
</evidence>
<protein>
    <recommendedName>
        <fullName evidence="3">HTH CENPB-type domain-containing protein</fullName>
    </recommendedName>
</protein>
<evidence type="ECO:0000256" key="1">
    <source>
        <dbReference type="ARBA" id="ARBA00023125"/>
    </source>
</evidence>
<evidence type="ECO:0000313" key="5">
    <source>
        <dbReference type="Proteomes" id="UP000283383"/>
    </source>
</evidence>